<evidence type="ECO:0000256" key="2">
    <source>
        <dbReference type="ARBA" id="ARBA00010994"/>
    </source>
</evidence>
<dbReference type="VGNC" id="VGNC:94345">
    <property type="gene designation" value="TPPP2"/>
</dbReference>
<comment type="subcellular location">
    <subcellularLocation>
        <location evidence="1">Cytoplasm</location>
    </subcellularLocation>
</comment>
<protein>
    <submittedName>
        <fullName evidence="4">Tubulin polymerization promoting protein family member 2</fullName>
    </submittedName>
</protein>
<dbReference type="ExpressionAtlas" id="A0A5G2QIQ0">
    <property type="expression patterns" value="baseline"/>
</dbReference>
<evidence type="ECO:0000313" key="6">
    <source>
        <dbReference type="VGNC" id="VGNC:94345"/>
    </source>
</evidence>
<dbReference type="InterPro" id="IPR011992">
    <property type="entry name" value="EF-hand-dom_pair"/>
</dbReference>
<organism evidence="4 5">
    <name type="scientific">Sus scrofa</name>
    <name type="common">Pig</name>
    <dbReference type="NCBI Taxonomy" id="9823"/>
    <lineage>
        <taxon>Eukaryota</taxon>
        <taxon>Metazoa</taxon>
        <taxon>Chordata</taxon>
        <taxon>Craniata</taxon>
        <taxon>Vertebrata</taxon>
        <taxon>Euteleostomi</taxon>
        <taxon>Mammalia</taxon>
        <taxon>Eutheria</taxon>
        <taxon>Laurasiatheria</taxon>
        <taxon>Artiodactyla</taxon>
        <taxon>Suina</taxon>
        <taxon>Suidae</taxon>
        <taxon>Sus</taxon>
    </lineage>
</organism>
<gene>
    <name evidence="4 6" type="primary">TPPP2</name>
</gene>
<reference evidence="4" key="3">
    <citation type="submission" date="2025-08" db="UniProtKB">
        <authorList>
            <consortium name="Ensembl"/>
        </authorList>
    </citation>
    <scope>IDENTIFICATION</scope>
</reference>
<dbReference type="InterPro" id="IPR008907">
    <property type="entry name" value="TPP/p25"/>
</dbReference>
<dbReference type="GeneTree" id="ENSGT00940000153875"/>
<proteinExistence type="evidence at protein level"/>
<evidence type="ECO:0000256" key="3">
    <source>
        <dbReference type="ARBA" id="ARBA00022490"/>
    </source>
</evidence>
<reference evidence="4" key="2">
    <citation type="journal article" date="2020" name="Gigascience">
        <title>An improved pig reference genome sequence to enable pig genetics and genomics research.</title>
        <authorList>
            <person name="Warr A."/>
            <person name="Affara N."/>
            <person name="Aken B."/>
            <person name="Beiki H."/>
            <person name="Bickhart D.M."/>
            <person name="Billis K."/>
            <person name="Chow W."/>
            <person name="Eory L."/>
            <person name="Finlayson H.A."/>
            <person name="Flicek P."/>
            <person name="Giron C.G."/>
            <person name="Griffin D.K."/>
            <person name="Hall R."/>
            <person name="Hannum G."/>
            <person name="Hourlier T."/>
            <person name="Howe K."/>
            <person name="Hume D.A."/>
            <person name="Izuogu O."/>
            <person name="Kim K."/>
            <person name="Koren S."/>
            <person name="Liu H."/>
            <person name="Manchanda N."/>
            <person name="Martin F.J."/>
            <person name="Nonneman D.J."/>
            <person name="O'Connor R.E."/>
            <person name="Phillippy A.M."/>
            <person name="Rohrer G.A."/>
            <person name="Rosen B.D."/>
            <person name="Rund L.A."/>
            <person name="Sargent C.A."/>
            <person name="Schook L.B."/>
            <person name="Schroeder S.G."/>
            <person name="Schwartz A.S."/>
            <person name="Skinner B.M."/>
            <person name="Talbot R."/>
            <person name="Tseng E."/>
            <person name="Tuggle C.K."/>
            <person name="Watson M."/>
            <person name="Smith T.P.L."/>
            <person name="Archibald A.L."/>
        </authorList>
    </citation>
    <scope>NUCLEOTIDE SEQUENCE [LARGE SCALE GENOMIC DNA]</scope>
    <source>
        <strain evidence="4">Duroc</strain>
    </source>
</reference>
<evidence type="ECO:0000313" key="4">
    <source>
        <dbReference type="Ensembl" id="ENSSSCP00000063786.1"/>
    </source>
</evidence>
<keyword evidence="7" id="KW-1267">Proteomics identification</keyword>
<dbReference type="GO" id="GO:0005737">
    <property type="term" value="C:cytoplasm"/>
    <property type="evidence" value="ECO:0007669"/>
    <property type="project" value="UniProtKB-SubCell"/>
</dbReference>
<evidence type="ECO:0007829" key="7">
    <source>
        <dbReference type="PeptideAtlas" id="A0A5G2QIQ0"/>
    </source>
</evidence>
<dbReference type="Pfam" id="PF05517">
    <property type="entry name" value="p25-alpha"/>
    <property type="match status" value="1"/>
</dbReference>
<dbReference type="Proteomes" id="UP000008227">
    <property type="component" value="Chromosome 7"/>
</dbReference>
<keyword evidence="3" id="KW-0963">Cytoplasm</keyword>
<sequence length="141" mass="15436">MASEAEKTFQRFAVFGESSSSGTEMNNKNFSKLCKDCGIMDGKMVTSTDVDIVFSKVKAKNARTVTFQQFQEAMKELGQKRFKGKSPDEALENIYKLMEGKDPATTGVTVSDSLHSLNPTSLNPHCSCLPSYMPGFLSTVA</sequence>
<dbReference type="GO" id="GO:0046785">
    <property type="term" value="P:microtubule polymerization"/>
    <property type="evidence" value="ECO:0007669"/>
    <property type="project" value="InterPro"/>
</dbReference>
<evidence type="ECO:0000313" key="5">
    <source>
        <dbReference type="Proteomes" id="UP000008227"/>
    </source>
</evidence>
<dbReference type="FunFam" id="1.10.238.10:FF:000057">
    <property type="entry name" value="Tubulin polymerization-promoting protein family member 3"/>
    <property type="match status" value="1"/>
</dbReference>
<keyword evidence="5" id="KW-1185">Reference proteome</keyword>
<dbReference type="GO" id="GO:0015631">
    <property type="term" value="F:tubulin binding"/>
    <property type="evidence" value="ECO:0007669"/>
    <property type="project" value="InterPro"/>
</dbReference>
<reference evidence="4" key="4">
    <citation type="submission" date="2025-09" db="UniProtKB">
        <authorList>
            <consortium name="Ensembl"/>
        </authorList>
    </citation>
    <scope>IDENTIFICATION</scope>
</reference>
<name>A0A5G2QIQ0_PIG</name>
<dbReference type="SUPFAM" id="SSF47473">
    <property type="entry name" value="EF-hand"/>
    <property type="match status" value="1"/>
</dbReference>
<accession>A0A5G2QIQ0</accession>
<evidence type="ECO:0000256" key="1">
    <source>
        <dbReference type="ARBA" id="ARBA00004496"/>
    </source>
</evidence>
<dbReference type="Gene3D" id="1.10.238.10">
    <property type="entry name" value="EF-hand"/>
    <property type="match status" value="1"/>
</dbReference>
<reference evidence="5" key="1">
    <citation type="submission" date="2009-11" db="EMBL/GenBank/DDBJ databases">
        <authorList>
            <consortium name="Porcine genome sequencing project"/>
        </authorList>
    </citation>
    <scope>NUCLEOTIDE SEQUENCE [LARGE SCALE GENOMIC DNA]</scope>
    <source>
        <strain evidence="5">Duroc</strain>
    </source>
</reference>
<dbReference type="PANTHER" id="PTHR12932:SF21">
    <property type="entry name" value="TUBULIN POLYMERIZATION-PROMOTING PROTEIN FAMILY MEMBER 2"/>
    <property type="match status" value="1"/>
</dbReference>
<dbReference type="AlphaFoldDB" id="A0A5G2QIQ0"/>
<dbReference type="PANTHER" id="PTHR12932">
    <property type="entry name" value="P25 ALPHA-RELATED"/>
    <property type="match status" value="1"/>
</dbReference>
<dbReference type="Ensembl" id="ENSSSCT00000073111.2">
    <property type="protein sequence ID" value="ENSSSCP00000063786.1"/>
    <property type="gene ID" value="ENSSSCG00000021950.4"/>
</dbReference>
<comment type="similarity">
    <text evidence="2">Belongs to the TPPP family.</text>
</comment>